<comment type="caution">
    <text evidence="2">The sequence shown here is derived from an EMBL/GenBank/DDBJ whole genome shotgun (WGS) entry which is preliminary data.</text>
</comment>
<dbReference type="Pfam" id="PF16984">
    <property type="entry name" value="Grp7_allergen"/>
    <property type="match status" value="1"/>
</dbReference>
<dbReference type="InterPro" id="IPR038602">
    <property type="entry name" value="Mite_allergen_7_sf"/>
</dbReference>
<dbReference type="Gene3D" id="3.15.10.50">
    <property type="match status" value="1"/>
</dbReference>
<reference evidence="2" key="1">
    <citation type="submission" date="2021-07" db="EMBL/GenBank/DDBJ databases">
        <authorList>
            <person name="Catto M.A."/>
            <person name="Jacobson A."/>
            <person name="Kennedy G."/>
            <person name="Labadie P."/>
            <person name="Hunt B.G."/>
            <person name="Srinivasan R."/>
        </authorList>
    </citation>
    <scope>NUCLEOTIDE SEQUENCE</scope>
    <source>
        <strain evidence="2">PL_HMW_Pooled</strain>
        <tissue evidence="2">Head</tissue>
    </source>
</reference>
<protein>
    <submittedName>
        <fullName evidence="2">Mite allergen Lep d 7</fullName>
    </submittedName>
</protein>
<gene>
    <name evidence="2" type="ORF">KUF71_008018</name>
</gene>
<accession>A0AAE1LGQ8</accession>
<dbReference type="EMBL" id="JAHWGI010000960">
    <property type="protein sequence ID" value="KAK3918770.1"/>
    <property type="molecule type" value="Genomic_DNA"/>
</dbReference>
<keyword evidence="3" id="KW-1185">Reference proteome</keyword>
<dbReference type="InterPro" id="IPR020234">
    <property type="entry name" value="Mite_allergen_group-7"/>
</dbReference>
<name>A0AAE1LGQ8_9NEOP</name>
<proteinExistence type="predicted"/>
<evidence type="ECO:0000256" key="1">
    <source>
        <dbReference type="SAM" id="SignalP"/>
    </source>
</evidence>
<reference evidence="2" key="2">
    <citation type="journal article" date="2023" name="BMC Genomics">
        <title>Pest status, molecular evolution, and epigenetic factors derived from the genome assembly of Frankliniella fusca, a thysanopteran phytovirus vector.</title>
        <authorList>
            <person name="Catto M.A."/>
            <person name="Labadie P.E."/>
            <person name="Jacobson A.L."/>
            <person name="Kennedy G.G."/>
            <person name="Srinivasan R."/>
            <person name="Hunt B.G."/>
        </authorList>
    </citation>
    <scope>NUCLEOTIDE SEQUENCE</scope>
    <source>
        <strain evidence="2">PL_HMW_Pooled</strain>
    </source>
</reference>
<evidence type="ECO:0000313" key="2">
    <source>
        <dbReference type="EMBL" id="KAK3918770.1"/>
    </source>
</evidence>
<organism evidence="2 3">
    <name type="scientific">Frankliniella fusca</name>
    <dbReference type="NCBI Taxonomy" id="407009"/>
    <lineage>
        <taxon>Eukaryota</taxon>
        <taxon>Metazoa</taxon>
        <taxon>Ecdysozoa</taxon>
        <taxon>Arthropoda</taxon>
        <taxon>Hexapoda</taxon>
        <taxon>Insecta</taxon>
        <taxon>Pterygota</taxon>
        <taxon>Neoptera</taxon>
        <taxon>Paraneoptera</taxon>
        <taxon>Thysanoptera</taxon>
        <taxon>Terebrantia</taxon>
        <taxon>Thripoidea</taxon>
        <taxon>Thripidae</taxon>
        <taxon>Frankliniella</taxon>
    </lineage>
</organism>
<feature type="signal peptide" evidence="1">
    <location>
        <begin position="1"/>
        <end position="18"/>
    </location>
</feature>
<dbReference type="Proteomes" id="UP001219518">
    <property type="component" value="Unassembled WGS sequence"/>
</dbReference>
<feature type="chain" id="PRO_5041991868" evidence="1">
    <location>
        <begin position="19"/>
        <end position="234"/>
    </location>
</feature>
<dbReference type="AlphaFoldDB" id="A0AAE1LGQ8"/>
<evidence type="ECO:0000313" key="3">
    <source>
        <dbReference type="Proteomes" id="UP001219518"/>
    </source>
</evidence>
<keyword evidence="1" id="KW-0732">Signal</keyword>
<sequence>MQLGMFLVLAAFSAAASGLQIVEEFSQDKRAANLTDSSYNIDKIVDILMALVKVEVESRGLNQIPLPDFQEDFKKRVGPIKVKGYFKGWSGWAKSLGTLHRSGEAVVIVQNGDRVVLQIPLSFGDLQLGYQYQAKLKRVASTSGHVRATVQSNALTLKASAVLSDTECSAAVDSIELTDLGKIKVKATGLGPLNFLLNKIATWVAKRTHSKIEEAAKNGLKQAIDKAGLKFNCS</sequence>